<protein>
    <submittedName>
        <fullName evidence="3">DUF1080 domain-containing protein</fullName>
    </submittedName>
</protein>
<sequence>MSRFLPSRHPRTRLAIGSALLGITALCLGGQTGAAAAPDEAAATLAACPAPDARPTVVFLDLDSGVANSTLRSGCTLNDVIDDERTWPTHGAFVAHVRSVTTELVATGEVTQADASRLQSAAARSQVGKVEGYDWLFDGSAGSFADWAYAGDGGFDLMPDGTIRSRAGAGGGFGTLWYPAREFGDFSLRLQFRDDAPGTARGNSGVQVRFPELWGPVEGCPTTFNGSETGNLSWIAVNCGHEIQVNDSPEGGGNDPRKTGSIYGFADLNLAQARPTPKGTWNDLEIRVVGQHYTVIRNGVVINEFENLPGLPFPGRPNDPDSSSRGLTGHVGVQAHGSAPDVVSYRNIRIRELS</sequence>
<dbReference type="AlphaFoldDB" id="A0A6M1R1K8"/>
<dbReference type="GO" id="GO:0016787">
    <property type="term" value="F:hydrolase activity"/>
    <property type="evidence" value="ECO:0007669"/>
    <property type="project" value="InterPro"/>
</dbReference>
<feature type="domain" description="3-keto-alpha-glucoside-1,2-lyase/3-keto-2-hydroxy-glucal hydratase" evidence="2">
    <location>
        <begin position="136"/>
        <end position="351"/>
    </location>
</feature>
<evidence type="ECO:0000313" key="4">
    <source>
        <dbReference type="Proteomes" id="UP000483261"/>
    </source>
</evidence>
<dbReference type="InterPro" id="IPR010496">
    <property type="entry name" value="AL/BT2_dom"/>
</dbReference>
<gene>
    <name evidence="3" type="ORF">G5C66_14185</name>
</gene>
<evidence type="ECO:0000256" key="1">
    <source>
        <dbReference type="SAM" id="SignalP"/>
    </source>
</evidence>
<keyword evidence="1" id="KW-0732">Signal</keyword>
<evidence type="ECO:0000313" key="3">
    <source>
        <dbReference type="EMBL" id="NGN93890.1"/>
    </source>
</evidence>
<dbReference type="EMBL" id="JAALAA010000011">
    <property type="protein sequence ID" value="NGN93890.1"/>
    <property type="molecule type" value="Genomic_DNA"/>
</dbReference>
<evidence type="ECO:0000259" key="2">
    <source>
        <dbReference type="Pfam" id="PF06439"/>
    </source>
</evidence>
<dbReference type="Pfam" id="PF06439">
    <property type="entry name" value="3keto-disac_hyd"/>
    <property type="match status" value="1"/>
</dbReference>
<accession>A0A6M1R1K8</accession>
<reference evidence="3 4" key="1">
    <citation type="submission" date="2020-02" db="EMBL/GenBank/DDBJ databases">
        <title>Whole-genome analyses of novel actinobacteria.</title>
        <authorList>
            <person name="Sahin N."/>
        </authorList>
    </citation>
    <scope>NUCLEOTIDE SEQUENCE [LARGE SCALE GENOMIC DNA]</scope>
    <source>
        <strain evidence="3 4">KC13</strain>
    </source>
</reference>
<keyword evidence="4" id="KW-1185">Reference proteome</keyword>
<dbReference type="Gene3D" id="2.60.120.560">
    <property type="entry name" value="Exo-inulinase, domain 1"/>
    <property type="match status" value="1"/>
</dbReference>
<dbReference type="Proteomes" id="UP000483261">
    <property type="component" value="Unassembled WGS sequence"/>
</dbReference>
<comment type="caution">
    <text evidence="3">The sequence shown here is derived from an EMBL/GenBank/DDBJ whole genome shotgun (WGS) entry which is preliminary data.</text>
</comment>
<feature type="chain" id="PRO_5026967392" evidence="1">
    <location>
        <begin position="37"/>
        <end position="354"/>
    </location>
</feature>
<name>A0A6M1R1K8_9ACTN</name>
<proteinExistence type="predicted"/>
<feature type="signal peptide" evidence="1">
    <location>
        <begin position="1"/>
        <end position="36"/>
    </location>
</feature>
<dbReference type="RefSeq" id="WP_165111621.1">
    <property type="nucleotide sequence ID" value="NZ_JAALAA010000011.1"/>
</dbReference>
<organism evidence="3 4">
    <name type="scientific">Nocardioides turkmenicus</name>
    <dbReference type="NCBI Taxonomy" id="2711220"/>
    <lineage>
        <taxon>Bacteria</taxon>
        <taxon>Bacillati</taxon>
        <taxon>Actinomycetota</taxon>
        <taxon>Actinomycetes</taxon>
        <taxon>Propionibacteriales</taxon>
        <taxon>Nocardioidaceae</taxon>
        <taxon>Nocardioides</taxon>
    </lineage>
</organism>